<comment type="caution">
    <text evidence="1">The sequence shown here is derived from an EMBL/GenBank/DDBJ whole genome shotgun (WGS) entry which is preliminary data.</text>
</comment>
<dbReference type="PATRIC" id="fig|1544413.3.peg.105"/>
<dbReference type="AlphaFoldDB" id="A0A0Q0YJR6"/>
<name>A0A0Q0YJR6_9CORY</name>
<gene>
    <name evidence="1" type="ORF">Clow_00103</name>
</gene>
<keyword evidence="2" id="KW-1185">Reference proteome</keyword>
<proteinExistence type="predicted"/>
<accession>A0A0Q0YJR6</accession>
<dbReference type="RefSeq" id="WP_055174812.1">
    <property type="nucleotide sequence ID" value="NZ_JAUSQY010000001.1"/>
</dbReference>
<dbReference type="Proteomes" id="UP000050488">
    <property type="component" value="Unassembled WGS sequence"/>
</dbReference>
<reference evidence="1 2" key="1">
    <citation type="submission" date="2015-10" db="EMBL/GenBank/DDBJ databases">
        <title>Corynebacteirum lowii and Corynebacterium oculi species nova, derived from human clinical disease and and emended description of Corynebacterium mastiditis.</title>
        <authorList>
            <person name="Bernard K."/>
            <person name="Pacheco A.L."/>
            <person name="Mcdougall C."/>
            <person name="Burtx T."/>
            <person name="Weibe D."/>
            <person name="Tyler S."/>
            <person name="Olson A.B."/>
            <person name="Cnockaert M."/>
            <person name="Eguchi H."/>
            <person name="Kuwahara T."/>
            <person name="Nakayama-Imaohji H."/>
            <person name="Boudewijins M."/>
            <person name="Van Hoecke F."/>
            <person name="Bernier A.-M."/>
            <person name="Vandamme P."/>
        </authorList>
    </citation>
    <scope>NUCLEOTIDE SEQUENCE [LARGE SCALE GENOMIC DNA]</scope>
    <source>
        <strain evidence="1 2">NML 130206</strain>
    </source>
</reference>
<organism evidence="1 2">
    <name type="scientific">Corynebacterium lowii</name>
    <dbReference type="NCBI Taxonomy" id="1544413"/>
    <lineage>
        <taxon>Bacteria</taxon>
        <taxon>Bacillati</taxon>
        <taxon>Actinomycetota</taxon>
        <taxon>Actinomycetes</taxon>
        <taxon>Mycobacteriales</taxon>
        <taxon>Corynebacteriaceae</taxon>
        <taxon>Corynebacterium</taxon>
    </lineage>
</organism>
<evidence type="ECO:0000313" key="1">
    <source>
        <dbReference type="EMBL" id="KQB87056.1"/>
    </source>
</evidence>
<dbReference type="EMBL" id="LKEV01000001">
    <property type="protein sequence ID" value="KQB87056.1"/>
    <property type="molecule type" value="Genomic_DNA"/>
</dbReference>
<protein>
    <submittedName>
        <fullName evidence="1">Uncharacterized protein</fullName>
    </submittedName>
</protein>
<evidence type="ECO:0000313" key="2">
    <source>
        <dbReference type="Proteomes" id="UP000050488"/>
    </source>
</evidence>
<sequence>MSGFFGKRLAPFYEYAAEENAPVIPPLAEEMEEADRRIDAQVTALAEALAGPAKGEVAELGRLVAQGEMTPAAVKKKLEGFGARSLPTGSGFSRVQTVCAAAREEYQRLEDKPEYAVSALRKSCLPVLRDEVDARLRGVIEAWGNLPGTVQEEVLSGPGGVFFVGLLQDVDVSEISGEELEARRALEAAWHHYEEFYQPFVLQWLMGVDRSVGMEPSQEYLPDYDALVFDATGCAVLATGRKVEELVATGQAEGCLEVLADPFGADKQEYQARVDAIAAVRSWRFAFNDHAAVGALHRGNRAILKARKDMSAGQVEAAMREEGAWAWD</sequence>